<gene>
    <name evidence="1" type="ORF">E2I14_19100</name>
</gene>
<evidence type="ECO:0000313" key="1">
    <source>
        <dbReference type="EMBL" id="TDK58956.1"/>
    </source>
</evidence>
<keyword evidence="2" id="KW-1185">Reference proteome</keyword>
<dbReference type="OrthoDB" id="5368589at2"/>
<evidence type="ECO:0000313" key="2">
    <source>
        <dbReference type="Proteomes" id="UP000294829"/>
    </source>
</evidence>
<dbReference type="RefSeq" id="WP_133331521.1">
    <property type="nucleotide sequence ID" value="NZ_SMYL01000033.1"/>
</dbReference>
<sequence length="121" mass="12775">MAQAELVFVVNSANASVFDHTAVENIFLGKTKAFPSGDKAIPIMVDYANPGVENFLVSQIGKSSSQYRALWARLVFAGAATPPQAVPTSQDVVDLVEKNPNLIGIADSAAVKGAVKILVFK</sequence>
<organism evidence="1 2">
    <name type="scientific">Sapientia aquatica</name>
    <dbReference type="NCBI Taxonomy" id="1549640"/>
    <lineage>
        <taxon>Bacteria</taxon>
        <taxon>Pseudomonadati</taxon>
        <taxon>Pseudomonadota</taxon>
        <taxon>Betaproteobacteria</taxon>
        <taxon>Burkholderiales</taxon>
        <taxon>Oxalobacteraceae</taxon>
        <taxon>Sapientia</taxon>
    </lineage>
</organism>
<dbReference type="EMBL" id="SMYL01000033">
    <property type="protein sequence ID" value="TDK58956.1"/>
    <property type="molecule type" value="Genomic_DNA"/>
</dbReference>
<dbReference type="AlphaFoldDB" id="A0A4R5VLM1"/>
<name>A0A4R5VLM1_9BURK</name>
<proteinExistence type="predicted"/>
<reference evidence="1 2" key="1">
    <citation type="submission" date="2019-03" db="EMBL/GenBank/DDBJ databases">
        <title>Sapientia aquatica gen. nov., sp. nov., isolated from a crater lake.</title>
        <authorList>
            <person name="Felfoldi T."/>
            <person name="Szabo A."/>
            <person name="Toth E."/>
            <person name="Schumann P."/>
            <person name="Keki Z."/>
            <person name="Marialigeti K."/>
            <person name="Mathe I."/>
        </authorList>
    </citation>
    <scope>NUCLEOTIDE SEQUENCE [LARGE SCALE GENOMIC DNA]</scope>
    <source>
        <strain evidence="1 2">SA-152</strain>
    </source>
</reference>
<dbReference type="SUPFAM" id="SSF53850">
    <property type="entry name" value="Periplasmic binding protein-like II"/>
    <property type="match status" value="1"/>
</dbReference>
<comment type="caution">
    <text evidence="1">The sequence shown here is derived from an EMBL/GenBank/DDBJ whole genome shotgun (WGS) entry which is preliminary data.</text>
</comment>
<dbReference type="Proteomes" id="UP000294829">
    <property type="component" value="Unassembled WGS sequence"/>
</dbReference>
<protein>
    <submittedName>
        <fullName evidence="1">Phosphate ABC transporter substrate-binding protein</fullName>
    </submittedName>
</protein>
<accession>A0A4R5VLM1</accession>
<dbReference type="Gene3D" id="3.40.190.10">
    <property type="entry name" value="Periplasmic binding protein-like II"/>
    <property type="match status" value="1"/>
</dbReference>